<evidence type="ECO:0000256" key="11">
    <source>
        <dbReference type="ARBA" id="ARBA00034921"/>
    </source>
</evidence>
<evidence type="ECO:0000256" key="4">
    <source>
        <dbReference type="ARBA" id="ARBA00005830"/>
    </source>
</evidence>
<dbReference type="GO" id="GO:0031418">
    <property type="term" value="F:L-ascorbic acid binding"/>
    <property type="evidence" value="ECO:0007669"/>
    <property type="project" value="UniProtKB-KW"/>
</dbReference>
<evidence type="ECO:0000256" key="6">
    <source>
        <dbReference type="ARBA" id="ARBA00022896"/>
    </source>
</evidence>
<comment type="pathway">
    <text evidence="3">Lipid metabolism; fatty acid metabolism.</text>
</comment>
<evidence type="ECO:0000256" key="9">
    <source>
        <dbReference type="ARBA" id="ARBA00023004"/>
    </source>
</evidence>
<dbReference type="GO" id="GO:0048244">
    <property type="term" value="F:phytanoyl-CoA dioxygenase activity"/>
    <property type="evidence" value="ECO:0007669"/>
    <property type="project" value="UniProtKB-EC"/>
</dbReference>
<dbReference type="PANTHER" id="PTHR21308">
    <property type="entry name" value="PHYTANOYL-COA ALPHA-HYDROXYLASE"/>
    <property type="match status" value="1"/>
</dbReference>
<dbReference type="GO" id="GO:0001561">
    <property type="term" value="P:fatty acid alpha-oxidation"/>
    <property type="evidence" value="ECO:0007669"/>
    <property type="project" value="InterPro"/>
</dbReference>
<evidence type="ECO:0000256" key="8">
    <source>
        <dbReference type="ARBA" id="ARBA00023002"/>
    </source>
</evidence>
<dbReference type="EMBL" id="HBUF01679616">
    <property type="protein sequence ID" value="CAG6792114.1"/>
    <property type="molecule type" value="Transcribed_RNA"/>
</dbReference>
<dbReference type="PANTHER" id="PTHR21308:SF1">
    <property type="entry name" value="PHYTANOYL-COA DIOXYGENASE, PEROXISOMAL"/>
    <property type="match status" value="1"/>
</dbReference>
<evidence type="ECO:0000256" key="5">
    <source>
        <dbReference type="ARBA" id="ARBA00022723"/>
    </source>
</evidence>
<keyword evidence="9" id="KW-0408">Iron</keyword>
<keyword evidence="8" id="KW-0560">Oxidoreductase</keyword>
<keyword evidence="5" id="KW-0479">Metal-binding</keyword>
<proteinExistence type="inferred from homology"/>
<dbReference type="EMBL" id="HBUF01154468">
    <property type="protein sequence ID" value="CAG6648849.1"/>
    <property type="molecule type" value="Transcribed_RNA"/>
</dbReference>
<dbReference type="EMBL" id="HBUF01679614">
    <property type="protein sequence ID" value="CAG6792110.1"/>
    <property type="molecule type" value="Transcribed_RNA"/>
</dbReference>
<evidence type="ECO:0000256" key="10">
    <source>
        <dbReference type="ARBA" id="ARBA00034809"/>
    </source>
</evidence>
<dbReference type="AlphaFoldDB" id="A0A8D8RCY5"/>
<keyword evidence="7 13" id="KW-0223">Dioxygenase</keyword>
<evidence type="ECO:0000256" key="3">
    <source>
        <dbReference type="ARBA" id="ARBA00004872"/>
    </source>
</evidence>
<sequence length="350" mass="39589">MLLQFVKPNTFASVASSFKFVSSVCTMSSVQLSNPLSCPRKSFSMETTKTSSYQYSLNKNKILTKDQQDFYEAQGYLLIPKLIGNDVLDRCRDRFVDLCEGRADKGNMLLMKDVSLAKQGGVKGEYLYNKAQDFAYDDVFQTYIMHDKLLDIVESFIGPNIRAIHSMLINKPPDAGTLTSRHPLHQDLHYFPHRPANRIVASWTAMESVTEDNGCLFVLPGSHHNPGVLHQHDYPNWEGGVNAMYHGVQGFDSHPKLNLCMEKGDTVFFHPLLIHGSGMNRTKGFRKAISCHYAAAECHYIDVRGTTQDNIANEIEQIALKKFGVELKFEEIWDAKSRLVRGIEQMTSKL</sequence>
<dbReference type="GO" id="GO:0005777">
    <property type="term" value="C:peroxisome"/>
    <property type="evidence" value="ECO:0007669"/>
    <property type="project" value="UniProtKB-ARBA"/>
</dbReference>
<evidence type="ECO:0000256" key="7">
    <source>
        <dbReference type="ARBA" id="ARBA00022964"/>
    </source>
</evidence>
<reference evidence="13" key="1">
    <citation type="submission" date="2021-05" db="EMBL/GenBank/DDBJ databases">
        <authorList>
            <person name="Alioto T."/>
            <person name="Alioto T."/>
            <person name="Gomez Garrido J."/>
        </authorList>
    </citation>
    <scope>NUCLEOTIDE SEQUENCE</scope>
</reference>
<dbReference type="Gene3D" id="2.60.120.620">
    <property type="entry name" value="q2cbj1_9rhob like domain"/>
    <property type="match status" value="1"/>
</dbReference>
<comment type="cofactor">
    <cofactor evidence="1">
        <name>L-ascorbate</name>
        <dbReference type="ChEBI" id="CHEBI:38290"/>
    </cofactor>
</comment>
<dbReference type="InterPro" id="IPR008775">
    <property type="entry name" value="Phytyl_CoA_dOase-like"/>
</dbReference>
<dbReference type="GO" id="GO:0046872">
    <property type="term" value="F:metal ion binding"/>
    <property type="evidence" value="ECO:0007669"/>
    <property type="project" value="UniProtKB-KW"/>
</dbReference>
<accession>A0A8D8RCY5</accession>
<comment type="similarity">
    <text evidence="4">Belongs to the PhyH family.</text>
</comment>
<dbReference type="SUPFAM" id="SSF51197">
    <property type="entry name" value="Clavaminate synthase-like"/>
    <property type="match status" value="1"/>
</dbReference>
<keyword evidence="6" id="KW-0847">Vitamin C</keyword>
<dbReference type="EMBL" id="HBUF01679615">
    <property type="protein sequence ID" value="CAG6792112.1"/>
    <property type="molecule type" value="Transcribed_RNA"/>
</dbReference>
<dbReference type="InterPro" id="IPR047128">
    <property type="entry name" value="PhyH"/>
</dbReference>
<protein>
    <recommendedName>
        <fullName evidence="10">phytanoyl-CoA dioxygenase</fullName>
        <ecNumber evidence="10">1.14.11.18</ecNumber>
    </recommendedName>
    <alternativeName>
        <fullName evidence="11">Phytanic acid oxidase</fullName>
    </alternativeName>
    <alternativeName>
        <fullName evidence="12">Phytanoyl-CoA alpha-hydroxylase</fullName>
    </alternativeName>
</protein>
<name>A0A8D8RCY5_9HEMI</name>
<organism evidence="13">
    <name type="scientific">Cacopsylla melanoneura</name>
    <dbReference type="NCBI Taxonomy" id="428564"/>
    <lineage>
        <taxon>Eukaryota</taxon>
        <taxon>Metazoa</taxon>
        <taxon>Ecdysozoa</taxon>
        <taxon>Arthropoda</taxon>
        <taxon>Hexapoda</taxon>
        <taxon>Insecta</taxon>
        <taxon>Pterygota</taxon>
        <taxon>Neoptera</taxon>
        <taxon>Paraneoptera</taxon>
        <taxon>Hemiptera</taxon>
        <taxon>Sternorrhyncha</taxon>
        <taxon>Psylloidea</taxon>
        <taxon>Psyllidae</taxon>
        <taxon>Psyllinae</taxon>
        <taxon>Cacopsylla</taxon>
    </lineage>
</organism>
<evidence type="ECO:0000256" key="1">
    <source>
        <dbReference type="ARBA" id="ARBA00001961"/>
    </source>
</evidence>
<dbReference type="Pfam" id="PF05721">
    <property type="entry name" value="PhyH"/>
    <property type="match status" value="1"/>
</dbReference>
<comment type="cofactor">
    <cofactor evidence="2">
        <name>Fe cation</name>
        <dbReference type="ChEBI" id="CHEBI:24875"/>
    </cofactor>
</comment>
<dbReference type="EC" id="1.14.11.18" evidence="10"/>
<dbReference type="FunFam" id="2.60.120.620:FF:000012">
    <property type="entry name" value="Phytanoyl-CoA dioxygenase, peroxisomal"/>
    <property type="match status" value="1"/>
</dbReference>
<evidence type="ECO:0000256" key="2">
    <source>
        <dbReference type="ARBA" id="ARBA00001962"/>
    </source>
</evidence>
<evidence type="ECO:0000256" key="12">
    <source>
        <dbReference type="ARBA" id="ARBA00034924"/>
    </source>
</evidence>
<evidence type="ECO:0000313" key="13">
    <source>
        <dbReference type="EMBL" id="CAG6648849.1"/>
    </source>
</evidence>